<reference evidence="3 4" key="1">
    <citation type="submission" date="2016-02" db="EMBL/GenBank/DDBJ databases">
        <authorList>
            <consortium name="Pathogen Informatics"/>
        </authorList>
    </citation>
    <scope>NUCLEOTIDE SEQUENCE [LARGE SCALE GENOMIC DNA]</scope>
    <source>
        <strain evidence="3 4">RC20</strain>
    </source>
</reference>
<dbReference type="Proteomes" id="UP000069632">
    <property type="component" value="Unassembled WGS sequence"/>
</dbReference>
<name>A0A128EGT6_9BACT</name>
<dbReference type="EMBL" id="FIZP01000004">
    <property type="protein sequence ID" value="CZE47781.1"/>
    <property type="molecule type" value="Genomic_DNA"/>
</dbReference>
<dbReference type="AlphaFoldDB" id="A0A128EGT6"/>
<proteinExistence type="predicted"/>
<keyword evidence="4" id="KW-1185">Reference proteome</keyword>
<evidence type="ECO:0000256" key="1">
    <source>
        <dbReference type="SAM" id="Coils"/>
    </source>
</evidence>
<feature type="compositionally biased region" description="Basic residues" evidence="2">
    <location>
        <begin position="59"/>
        <end position="71"/>
    </location>
</feature>
<evidence type="ECO:0000256" key="2">
    <source>
        <dbReference type="SAM" id="MobiDB-lite"/>
    </source>
</evidence>
<keyword evidence="1" id="KW-0175">Coiled coil</keyword>
<organism evidence="3 4">
    <name type="scientific">Campylobacter geochelonis</name>
    <dbReference type="NCBI Taxonomy" id="1780362"/>
    <lineage>
        <taxon>Bacteria</taxon>
        <taxon>Pseudomonadati</taxon>
        <taxon>Campylobacterota</taxon>
        <taxon>Epsilonproteobacteria</taxon>
        <taxon>Campylobacterales</taxon>
        <taxon>Campylobacteraceae</taxon>
        <taxon>Campylobacter</taxon>
    </lineage>
</organism>
<sequence length="71" mass="8557">MHAKLARKIKQYIENQTLLSKEESNFIRKKINEMKEEANKITKDLFDVRENTKTEKSKIRAKHRKIKKQSN</sequence>
<feature type="region of interest" description="Disordered" evidence="2">
    <location>
        <begin position="52"/>
        <end position="71"/>
    </location>
</feature>
<accession>A0A128EGT6</accession>
<evidence type="ECO:0000313" key="3">
    <source>
        <dbReference type="EMBL" id="CZE47781.1"/>
    </source>
</evidence>
<gene>
    <name evidence="3" type="ORF">ERS672216_01061</name>
</gene>
<protein>
    <submittedName>
        <fullName evidence="3">Uncharacterized protein</fullName>
    </submittedName>
</protein>
<feature type="coiled-coil region" evidence="1">
    <location>
        <begin position="24"/>
        <end position="51"/>
    </location>
</feature>
<evidence type="ECO:0000313" key="4">
    <source>
        <dbReference type="Proteomes" id="UP000069632"/>
    </source>
</evidence>